<evidence type="ECO:0000256" key="1">
    <source>
        <dbReference type="ARBA" id="ARBA00001974"/>
    </source>
</evidence>
<dbReference type="PRINTS" id="PR00368">
    <property type="entry name" value="FADPNR"/>
</dbReference>
<dbReference type="PANTHER" id="PTHR43429:SF3">
    <property type="entry name" value="NITRITE REDUCTASE [NAD(P)H]"/>
    <property type="match status" value="1"/>
</dbReference>
<dbReference type="Pfam" id="PF07992">
    <property type="entry name" value="Pyr_redox_2"/>
    <property type="match status" value="1"/>
</dbReference>
<dbReference type="InterPro" id="IPR023753">
    <property type="entry name" value="FAD/NAD-binding_dom"/>
</dbReference>
<dbReference type="Proteomes" id="UP000831880">
    <property type="component" value="Chromosome"/>
</dbReference>
<dbReference type="InterPro" id="IPR041575">
    <property type="entry name" value="Rubredoxin_C"/>
</dbReference>
<dbReference type="InterPro" id="IPR036188">
    <property type="entry name" value="FAD/NAD-bd_sf"/>
</dbReference>
<gene>
    <name evidence="6" type="ORF">MUO14_02675</name>
</gene>
<keyword evidence="7" id="KW-1185">Reference proteome</keyword>
<dbReference type="SUPFAM" id="SSF51905">
    <property type="entry name" value="FAD/NAD(P)-binding domain"/>
    <property type="match status" value="2"/>
</dbReference>
<evidence type="ECO:0000313" key="6">
    <source>
        <dbReference type="EMBL" id="UOQ93906.1"/>
    </source>
</evidence>
<comment type="cofactor">
    <cofactor evidence="1">
        <name>FAD</name>
        <dbReference type="ChEBI" id="CHEBI:57692"/>
    </cofactor>
</comment>
<organism evidence="6 7">
    <name type="scientific">Halobacillus shinanisalinarum</name>
    <dbReference type="NCBI Taxonomy" id="2932258"/>
    <lineage>
        <taxon>Bacteria</taxon>
        <taxon>Bacillati</taxon>
        <taxon>Bacillota</taxon>
        <taxon>Bacilli</taxon>
        <taxon>Bacillales</taxon>
        <taxon>Bacillaceae</taxon>
        <taxon>Halobacillus</taxon>
    </lineage>
</organism>
<dbReference type="PANTHER" id="PTHR43429">
    <property type="entry name" value="PYRIDINE NUCLEOTIDE-DISULFIDE OXIDOREDUCTASE DOMAIN-CONTAINING"/>
    <property type="match status" value="1"/>
</dbReference>
<evidence type="ECO:0000256" key="2">
    <source>
        <dbReference type="ARBA" id="ARBA00022630"/>
    </source>
</evidence>
<dbReference type="InterPro" id="IPR050260">
    <property type="entry name" value="FAD-bd_OxRdtase"/>
</dbReference>
<proteinExistence type="predicted"/>
<protein>
    <submittedName>
        <fullName evidence="6">FAD-dependent oxidoreductase</fullName>
    </submittedName>
</protein>
<dbReference type="Gene3D" id="3.30.390.30">
    <property type="match status" value="1"/>
</dbReference>
<sequence length="379" mass="42360">MKVGKQKLVLIGNGMAGVRCVENILREDNESFDITIFGSEPHANYSRIMLSSLLQGETTFDDIMIHSHNWYLENNIRLFSGETVTEIDKEKKMVKTDKCRQVQYDKLIIATGSSPVMLPLQGIEKEGVISFRTIEDCQTMMQMAKTYKTAVVIGGGLLGLEAARGLLNIGVKVNVVHISSYLMERQLDQDASRMLQEELESQGMNFLFDKESEEIVGEERVERVRFKDGSEIETDLVVMAVGVRPNIQLAQDSGIETNRGILVDDFLSTHSPDIYAVGECAEHEGMVYGLVNPLYEQGAVLAKHLCRKSTSGYAGSVLSTQLKISGVDVFSVGQFTAEGSTKAIHYKNEIEAVYKKIYFRGIKSLVLCYLEIREKLPIY</sequence>
<keyword evidence="3" id="KW-0274">FAD</keyword>
<feature type="domain" description="NADH-rubredoxin oxidoreductase C-terminal" evidence="5">
    <location>
        <begin position="319"/>
        <end position="361"/>
    </location>
</feature>
<name>A0ABY4H145_9BACI</name>
<feature type="domain" description="FAD/NAD(P)-binding" evidence="4">
    <location>
        <begin position="7"/>
        <end position="282"/>
    </location>
</feature>
<accession>A0ABY4H145</accession>
<dbReference type="Gene3D" id="3.50.50.60">
    <property type="entry name" value="FAD/NAD(P)-binding domain"/>
    <property type="match status" value="2"/>
</dbReference>
<dbReference type="RefSeq" id="WP_244753517.1">
    <property type="nucleotide sequence ID" value="NZ_CP095074.1"/>
</dbReference>
<dbReference type="EMBL" id="CP095074">
    <property type="protein sequence ID" value="UOQ93906.1"/>
    <property type="molecule type" value="Genomic_DNA"/>
</dbReference>
<dbReference type="PRINTS" id="PR00411">
    <property type="entry name" value="PNDRDTASEI"/>
</dbReference>
<evidence type="ECO:0000313" key="7">
    <source>
        <dbReference type="Proteomes" id="UP000831880"/>
    </source>
</evidence>
<keyword evidence="2" id="KW-0285">Flavoprotein</keyword>
<evidence type="ECO:0000256" key="3">
    <source>
        <dbReference type="ARBA" id="ARBA00022827"/>
    </source>
</evidence>
<evidence type="ECO:0000259" key="4">
    <source>
        <dbReference type="Pfam" id="PF07992"/>
    </source>
</evidence>
<reference evidence="6 7" key="1">
    <citation type="submission" date="2022-04" db="EMBL/GenBank/DDBJ databases">
        <title>Halobacillus sp. isolated from saltern.</title>
        <authorList>
            <person name="Won M."/>
            <person name="Lee C.-M."/>
            <person name="Woen H.-Y."/>
            <person name="Kwon S.-W."/>
        </authorList>
    </citation>
    <scope>NUCLEOTIDE SEQUENCE [LARGE SCALE GENOMIC DNA]</scope>
    <source>
        <strain evidence="6 7">SSTM10-2</strain>
    </source>
</reference>
<evidence type="ECO:0000259" key="5">
    <source>
        <dbReference type="Pfam" id="PF18267"/>
    </source>
</evidence>
<dbReference type="Pfam" id="PF18267">
    <property type="entry name" value="Rubredoxin_C"/>
    <property type="match status" value="1"/>
</dbReference>
<dbReference type="InterPro" id="IPR016156">
    <property type="entry name" value="FAD/NAD-linked_Rdtase_dimer_sf"/>
</dbReference>